<comment type="caution">
    <text evidence="4">The sequence shown here is derived from an EMBL/GenBank/DDBJ whole genome shotgun (WGS) entry which is preliminary data.</text>
</comment>
<dbReference type="EMBL" id="MDKC01000005">
    <property type="protein sequence ID" value="ODG92829.1"/>
    <property type="molecule type" value="Genomic_DNA"/>
</dbReference>
<dbReference type="InterPro" id="IPR037050">
    <property type="entry name" value="DUF1254_sf"/>
</dbReference>
<protein>
    <recommendedName>
        <fullName evidence="6">DUF1254 domain-containing protein</fullName>
    </recommendedName>
</protein>
<evidence type="ECO:0000256" key="1">
    <source>
        <dbReference type="SAM" id="SignalP"/>
    </source>
</evidence>
<evidence type="ECO:0000313" key="4">
    <source>
        <dbReference type="EMBL" id="ODG92829.1"/>
    </source>
</evidence>
<gene>
    <name evidence="4" type="ORF">BED47_18100</name>
</gene>
<dbReference type="InterPro" id="IPR010621">
    <property type="entry name" value="DUF1214"/>
</dbReference>
<dbReference type="SUPFAM" id="SSF160935">
    <property type="entry name" value="VPA0735-like"/>
    <property type="match status" value="1"/>
</dbReference>
<feature type="chain" id="PRO_5047269373" description="DUF1254 domain-containing protein" evidence="1">
    <location>
        <begin position="29"/>
        <end position="484"/>
    </location>
</feature>
<evidence type="ECO:0000259" key="3">
    <source>
        <dbReference type="Pfam" id="PF06863"/>
    </source>
</evidence>
<dbReference type="Pfam" id="PF06742">
    <property type="entry name" value="DUF1214"/>
    <property type="match status" value="1"/>
</dbReference>
<name>A0ABX2ZWR3_9BACI</name>
<accession>A0ABX2ZWR3</accession>
<dbReference type="InterPro" id="IPR010679">
    <property type="entry name" value="DUF1254"/>
</dbReference>
<organism evidence="4 5">
    <name type="scientific">Gottfriedia luciferensis</name>
    <dbReference type="NCBI Taxonomy" id="178774"/>
    <lineage>
        <taxon>Bacteria</taxon>
        <taxon>Bacillati</taxon>
        <taxon>Bacillota</taxon>
        <taxon>Bacilli</taxon>
        <taxon>Bacillales</taxon>
        <taxon>Bacillaceae</taxon>
        <taxon>Gottfriedia</taxon>
    </lineage>
</organism>
<evidence type="ECO:0008006" key="6">
    <source>
        <dbReference type="Google" id="ProtNLM"/>
    </source>
</evidence>
<evidence type="ECO:0000259" key="2">
    <source>
        <dbReference type="Pfam" id="PF06742"/>
    </source>
</evidence>
<proteinExistence type="predicted"/>
<dbReference type="Gene3D" id="2.60.40.1610">
    <property type="entry name" value="Domain of unknown function DUF1254"/>
    <property type="match status" value="1"/>
</dbReference>
<keyword evidence="5" id="KW-1185">Reference proteome</keyword>
<dbReference type="Pfam" id="PF06863">
    <property type="entry name" value="DUF1254"/>
    <property type="match status" value="1"/>
</dbReference>
<keyword evidence="1" id="KW-0732">Signal</keyword>
<feature type="domain" description="DUF1254" evidence="3">
    <location>
        <begin position="99"/>
        <end position="227"/>
    </location>
</feature>
<sequence>MSKRKLIHASTVLALFLSFGSVMSFASAKTNDSIKRETKNTVISTKLSVKANTDITSPEENLGYSLGTQAFIYGYPLLTLERTKQLRATTQSKDWLLLNKFRYSETLATADEKSAMAPNNDTLYYDAWLNLSKYPVMINVPDTNDRYYSIQLVDAWDNTFNYIGRRTTGTKVGHFAIVSPNWKGALPEGVTKIQAPTDHVWALGRIFVKNDDDLAEAVNLEKKFTITKLNGKDPIFKERRKDLLTSSKVEALSAKEFLRLMNENILKNMPSQEENTLLDQFKEIGIDSTVKDSLKNISQDTLNGVDRAIKDSMDIIKYKTQQRAYTKDWRFSFDGGVYGHNYLLRSVIAYNGTVANIPEEALYSSTLVDSTNTQLNGKNKYVLHFDKGRLPDVQAFWSLTMYGTDFFLVKNPINRYKIGNFSNEIKYNPDGSLDIYIQHDSPKGKEANWLPAPEGDFKLIMRFYQPSFNVLNGSYKMPSVQKID</sequence>
<dbReference type="Gene3D" id="2.60.120.600">
    <property type="entry name" value="Domain of unknown function DUF1214, C-terminal domain"/>
    <property type="match status" value="1"/>
</dbReference>
<dbReference type="Proteomes" id="UP000094580">
    <property type="component" value="Unassembled WGS sequence"/>
</dbReference>
<evidence type="ECO:0000313" key="5">
    <source>
        <dbReference type="Proteomes" id="UP000094580"/>
    </source>
</evidence>
<dbReference type="PANTHER" id="PTHR36509:SF2">
    <property type="entry name" value="BLL3101 PROTEIN"/>
    <property type="match status" value="1"/>
</dbReference>
<reference evidence="4 5" key="1">
    <citation type="submission" date="2016-07" db="EMBL/GenBank/DDBJ databases">
        <authorList>
            <person name="Townsley L."/>
            <person name="Shank E.A."/>
        </authorList>
    </citation>
    <scope>NUCLEOTIDE SEQUENCE [LARGE SCALE GENOMIC DNA]</scope>
    <source>
        <strain evidence="4 5">CH01</strain>
    </source>
</reference>
<dbReference type="PANTHER" id="PTHR36509">
    <property type="entry name" value="BLL3101 PROTEIN"/>
    <property type="match status" value="1"/>
</dbReference>
<feature type="domain" description="DUF1214" evidence="2">
    <location>
        <begin position="360"/>
        <end position="467"/>
    </location>
</feature>
<feature type="signal peptide" evidence="1">
    <location>
        <begin position="1"/>
        <end position="28"/>
    </location>
</feature>
<dbReference type="RefSeq" id="WP_069033027.1">
    <property type="nucleotide sequence ID" value="NZ_MDKC01000005.1"/>
</dbReference>
<dbReference type="InterPro" id="IPR037049">
    <property type="entry name" value="DUF1214_C_sf"/>
</dbReference>